<dbReference type="Gene3D" id="1.10.10.10">
    <property type="entry name" value="Winged helix-like DNA-binding domain superfamily/Winged helix DNA-binding domain"/>
    <property type="match status" value="1"/>
</dbReference>
<comment type="caution">
    <text evidence="5">The sequence shown here is derived from an EMBL/GenBank/DDBJ whole genome shotgun (WGS) entry which is preliminary data.</text>
</comment>
<evidence type="ECO:0000313" key="6">
    <source>
        <dbReference type="Proteomes" id="UP000664534"/>
    </source>
</evidence>
<dbReference type="AlphaFoldDB" id="A0A8H3J2D2"/>
<dbReference type="PANTHER" id="PTHR43712">
    <property type="entry name" value="PUTATIVE (AFU_ORTHOLOGUE AFUA_4G14580)-RELATED"/>
    <property type="match status" value="1"/>
</dbReference>
<protein>
    <recommendedName>
        <fullName evidence="4">O-methyltransferase C-terminal domain-containing protein</fullName>
    </recommendedName>
</protein>
<organism evidence="5 6">
    <name type="scientific">Imshaugia aleurites</name>
    <dbReference type="NCBI Taxonomy" id="172621"/>
    <lineage>
        <taxon>Eukaryota</taxon>
        <taxon>Fungi</taxon>
        <taxon>Dikarya</taxon>
        <taxon>Ascomycota</taxon>
        <taxon>Pezizomycotina</taxon>
        <taxon>Lecanoromycetes</taxon>
        <taxon>OSLEUM clade</taxon>
        <taxon>Lecanoromycetidae</taxon>
        <taxon>Lecanorales</taxon>
        <taxon>Lecanorineae</taxon>
        <taxon>Parmeliaceae</taxon>
        <taxon>Imshaugia</taxon>
    </lineage>
</organism>
<dbReference type="PROSITE" id="PS51683">
    <property type="entry name" value="SAM_OMT_II"/>
    <property type="match status" value="1"/>
</dbReference>
<keyword evidence="6" id="KW-1185">Reference proteome</keyword>
<dbReference type="Gene3D" id="3.40.50.150">
    <property type="entry name" value="Vaccinia Virus protein VP39"/>
    <property type="match status" value="1"/>
</dbReference>
<dbReference type="OrthoDB" id="3340390at2759"/>
<dbReference type="InterPro" id="IPR029063">
    <property type="entry name" value="SAM-dependent_MTases_sf"/>
</dbReference>
<evidence type="ECO:0000256" key="3">
    <source>
        <dbReference type="ARBA" id="ARBA00022691"/>
    </source>
</evidence>
<evidence type="ECO:0000259" key="4">
    <source>
        <dbReference type="Pfam" id="PF00891"/>
    </source>
</evidence>
<name>A0A8H3J2D2_9LECA</name>
<dbReference type="InterPro" id="IPR036388">
    <property type="entry name" value="WH-like_DNA-bd_sf"/>
</dbReference>
<dbReference type="Proteomes" id="UP000664534">
    <property type="component" value="Unassembled WGS sequence"/>
</dbReference>
<evidence type="ECO:0000256" key="2">
    <source>
        <dbReference type="ARBA" id="ARBA00022679"/>
    </source>
</evidence>
<proteinExistence type="predicted"/>
<dbReference type="InterPro" id="IPR001077">
    <property type="entry name" value="COMT_C"/>
</dbReference>
<dbReference type="PANTHER" id="PTHR43712:SF1">
    <property type="entry name" value="HYPOTHETICAL O-METHYLTRANSFERASE (EUROFUNG)-RELATED"/>
    <property type="match status" value="1"/>
</dbReference>
<keyword evidence="3" id="KW-0949">S-adenosyl-L-methionine</keyword>
<sequence length="402" mass="44267">MASSTTYSTQIAADILGTIAASTEAVVQQRPGAREHVLALAYKLVSTLETPSETVQRMGWTEPARFAATQMAIDLKIFEKLEEAHNAPVSLVDLVVSTGGDAALIARTMKHLSATNIISEIGVDEYASTPISTALTIPKFRDGISYLYNVAGPSLHSIPAYLKKTGYENPGNIADGPFQFAHKTQNPFFIWLAERPEYAEQFNNYMSGYRQGKLSWCDEGFYPVAERIGQRLNSEPPLLVDVGGGLGHDLLELRTKHPELSGRLILQDQADVIKQVGNPEKGIELIVHDFFTPQPVKGAKAYYLHSVLHDWDDARCLKILNNIIPAMSPGYSKLLVNENVVPDVGAAWPITSMDWLMMALGAVKERTEKQWRGLLQQAGLEVTGIWTYEQGTESLIEAEVAI</sequence>
<dbReference type="SUPFAM" id="SSF53335">
    <property type="entry name" value="S-adenosyl-L-methionine-dependent methyltransferases"/>
    <property type="match status" value="1"/>
</dbReference>
<accession>A0A8H3J2D2</accession>
<gene>
    <name evidence="5" type="ORF">IMSHALPRED_001351</name>
</gene>
<feature type="domain" description="O-methyltransferase C-terminal" evidence="4">
    <location>
        <begin position="238"/>
        <end position="380"/>
    </location>
</feature>
<evidence type="ECO:0000256" key="1">
    <source>
        <dbReference type="ARBA" id="ARBA00022603"/>
    </source>
</evidence>
<keyword evidence="1" id="KW-0489">Methyltransferase</keyword>
<dbReference type="EMBL" id="CAJPDT010000119">
    <property type="protein sequence ID" value="CAF9939450.1"/>
    <property type="molecule type" value="Genomic_DNA"/>
</dbReference>
<dbReference type="Pfam" id="PF00891">
    <property type="entry name" value="Methyltransf_2"/>
    <property type="match status" value="1"/>
</dbReference>
<dbReference type="InterPro" id="IPR016461">
    <property type="entry name" value="COMT-like"/>
</dbReference>
<dbReference type="SUPFAM" id="SSF46785">
    <property type="entry name" value="Winged helix' DNA-binding domain"/>
    <property type="match status" value="1"/>
</dbReference>
<dbReference type="InterPro" id="IPR036390">
    <property type="entry name" value="WH_DNA-bd_sf"/>
</dbReference>
<evidence type="ECO:0000313" key="5">
    <source>
        <dbReference type="EMBL" id="CAF9939450.1"/>
    </source>
</evidence>
<keyword evidence="2" id="KW-0808">Transferase</keyword>
<dbReference type="GO" id="GO:0032259">
    <property type="term" value="P:methylation"/>
    <property type="evidence" value="ECO:0007669"/>
    <property type="project" value="UniProtKB-KW"/>
</dbReference>
<reference evidence="5" key="1">
    <citation type="submission" date="2021-03" db="EMBL/GenBank/DDBJ databases">
        <authorList>
            <person name="Tagirdzhanova G."/>
        </authorList>
    </citation>
    <scope>NUCLEOTIDE SEQUENCE</scope>
</reference>
<dbReference type="GO" id="GO:0008171">
    <property type="term" value="F:O-methyltransferase activity"/>
    <property type="evidence" value="ECO:0007669"/>
    <property type="project" value="InterPro"/>
</dbReference>